<dbReference type="Proteomes" id="UP000289152">
    <property type="component" value="Unassembled WGS sequence"/>
</dbReference>
<dbReference type="InterPro" id="IPR001895">
    <property type="entry name" value="RASGEF_cat_dom"/>
</dbReference>
<evidence type="ECO:0000259" key="6">
    <source>
        <dbReference type="PROSITE" id="PS50002"/>
    </source>
</evidence>
<dbReference type="PANTHER" id="PTHR23113:SF368">
    <property type="entry name" value="CELL DIVISION CONTROL PROTEIN 25"/>
    <property type="match status" value="1"/>
</dbReference>
<dbReference type="OrthoDB" id="546434at2759"/>
<dbReference type="PROSITE" id="PS50002">
    <property type="entry name" value="SH3"/>
    <property type="match status" value="1"/>
</dbReference>
<feature type="compositionally biased region" description="Polar residues" evidence="5">
    <location>
        <begin position="525"/>
        <end position="541"/>
    </location>
</feature>
<feature type="compositionally biased region" description="Low complexity" evidence="5">
    <location>
        <begin position="313"/>
        <end position="327"/>
    </location>
</feature>
<dbReference type="Gene3D" id="1.20.870.10">
    <property type="entry name" value="Son of sevenless (SoS) protein Chain: S domain 1"/>
    <property type="match status" value="1"/>
</dbReference>
<dbReference type="GO" id="GO:0007265">
    <property type="term" value="P:Ras protein signal transduction"/>
    <property type="evidence" value="ECO:0007669"/>
    <property type="project" value="TreeGrafter"/>
</dbReference>
<evidence type="ECO:0000256" key="3">
    <source>
        <dbReference type="PROSITE-ProRule" id="PRU00168"/>
    </source>
</evidence>
<dbReference type="PROSITE" id="PS50212">
    <property type="entry name" value="RASGEF_NTER"/>
    <property type="match status" value="1"/>
</dbReference>
<dbReference type="InterPro" id="IPR000651">
    <property type="entry name" value="Ras-like_Gua-exchang_fac_N"/>
</dbReference>
<feature type="compositionally biased region" description="Polar residues" evidence="5">
    <location>
        <begin position="186"/>
        <end position="202"/>
    </location>
</feature>
<feature type="compositionally biased region" description="Low complexity" evidence="5">
    <location>
        <begin position="174"/>
        <end position="185"/>
    </location>
</feature>
<evidence type="ECO:0000256" key="5">
    <source>
        <dbReference type="SAM" id="MobiDB-lite"/>
    </source>
</evidence>
<evidence type="ECO:0000256" key="2">
    <source>
        <dbReference type="ARBA" id="ARBA00022658"/>
    </source>
</evidence>
<feature type="compositionally biased region" description="Low complexity" evidence="5">
    <location>
        <begin position="471"/>
        <end position="482"/>
    </location>
</feature>
<organism evidence="10 11">
    <name type="scientific">Tremella mesenterica</name>
    <name type="common">Jelly fungus</name>
    <dbReference type="NCBI Taxonomy" id="5217"/>
    <lineage>
        <taxon>Eukaryota</taxon>
        <taxon>Fungi</taxon>
        <taxon>Dikarya</taxon>
        <taxon>Basidiomycota</taxon>
        <taxon>Agaricomycotina</taxon>
        <taxon>Tremellomycetes</taxon>
        <taxon>Tremellales</taxon>
        <taxon>Tremellaceae</taxon>
        <taxon>Tremella</taxon>
    </lineage>
</organism>
<dbReference type="PROSITE" id="PS50009">
    <property type="entry name" value="RASGEF_CAT"/>
    <property type="match status" value="1"/>
</dbReference>
<accession>A0A4Q1BKG3</accession>
<dbReference type="VEuPathDB" id="FungiDB:TREMEDRAFT_33759"/>
<dbReference type="GO" id="GO:0005886">
    <property type="term" value="C:plasma membrane"/>
    <property type="evidence" value="ECO:0007669"/>
    <property type="project" value="TreeGrafter"/>
</dbReference>
<dbReference type="FunFam" id="2.30.30.40:FF:000072">
    <property type="entry name" value="Unconventional Myosin IB"/>
    <property type="match status" value="1"/>
</dbReference>
<feature type="compositionally biased region" description="Polar residues" evidence="5">
    <location>
        <begin position="998"/>
        <end position="1042"/>
    </location>
</feature>
<dbReference type="Pfam" id="PF00617">
    <property type="entry name" value="RasGEF"/>
    <property type="match status" value="1"/>
</dbReference>
<evidence type="ECO:0000256" key="4">
    <source>
        <dbReference type="PROSITE-ProRule" id="PRU00192"/>
    </source>
</evidence>
<feature type="region of interest" description="Disordered" evidence="5">
    <location>
        <begin position="224"/>
        <end position="244"/>
    </location>
</feature>
<feature type="compositionally biased region" description="Basic and acidic residues" evidence="5">
    <location>
        <begin position="357"/>
        <end position="368"/>
    </location>
</feature>
<protein>
    <recommendedName>
        <fullName evidence="12">Cell division control protein 25</fullName>
    </recommendedName>
</protein>
<evidence type="ECO:0000313" key="10">
    <source>
        <dbReference type="EMBL" id="RXK38140.1"/>
    </source>
</evidence>
<feature type="region of interest" description="Disordered" evidence="5">
    <location>
        <begin position="521"/>
        <end position="541"/>
    </location>
</feature>
<feature type="compositionally biased region" description="Polar residues" evidence="5">
    <location>
        <begin position="1106"/>
        <end position="1117"/>
    </location>
</feature>
<dbReference type="PROSITE" id="PS50020">
    <property type="entry name" value="WW_DOMAIN_2"/>
    <property type="match status" value="1"/>
</dbReference>
<dbReference type="GO" id="GO:0005085">
    <property type="term" value="F:guanyl-nucleotide exchange factor activity"/>
    <property type="evidence" value="ECO:0007669"/>
    <property type="project" value="UniProtKB-KW"/>
</dbReference>
<dbReference type="InterPro" id="IPR036964">
    <property type="entry name" value="RASGEF_cat_dom_sf"/>
</dbReference>
<feature type="region of interest" description="Disordered" evidence="5">
    <location>
        <begin position="471"/>
        <end position="493"/>
    </location>
</feature>
<feature type="region of interest" description="Disordered" evidence="5">
    <location>
        <begin position="952"/>
        <end position="1117"/>
    </location>
</feature>
<feature type="compositionally biased region" description="Polar residues" evidence="5">
    <location>
        <begin position="1063"/>
        <end position="1072"/>
    </location>
</feature>
<name>A0A4Q1BKG3_TREME</name>
<dbReference type="Gene3D" id="2.30.30.40">
    <property type="entry name" value="SH3 Domains"/>
    <property type="match status" value="1"/>
</dbReference>
<dbReference type="STRING" id="5217.A0A4Q1BKG3"/>
<feature type="domain" description="SH3" evidence="6">
    <location>
        <begin position="84"/>
        <end position="143"/>
    </location>
</feature>
<evidence type="ECO:0000259" key="9">
    <source>
        <dbReference type="PROSITE" id="PS50212"/>
    </source>
</evidence>
<evidence type="ECO:0000313" key="11">
    <source>
        <dbReference type="Proteomes" id="UP000289152"/>
    </source>
</evidence>
<dbReference type="SUPFAM" id="SSF48366">
    <property type="entry name" value="Ras GEF"/>
    <property type="match status" value="1"/>
</dbReference>
<feature type="region of interest" description="Disordered" evidence="5">
    <location>
        <begin position="161"/>
        <end position="210"/>
    </location>
</feature>
<feature type="compositionally biased region" description="Low complexity" evidence="5">
    <location>
        <begin position="30"/>
        <end position="68"/>
    </location>
</feature>
<comment type="caution">
    <text evidence="10">The sequence shown here is derived from an EMBL/GenBank/DDBJ whole genome shotgun (WGS) entry which is preliminary data.</text>
</comment>
<feature type="region of interest" description="Disordered" evidence="5">
    <location>
        <begin position="1"/>
        <end position="75"/>
    </location>
</feature>
<dbReference type="CDD" id="cd00155">
    <property type="entry name" value="RasGEF"/>
    <property type="match status" value="1"/>
</dbReference>
<dbReference type="PANTHER" id="PTHR23113">
    <property type="entry name" value="GUANINE NUCLEOTIDE EXCHANGE FACTOR"/>
    <property type="match status" value="1"/>
</dbReference>
<feature type="compositionally biased region" description="Polar residues" evidence="5">
    <location>
        <begin position="225"/>
        <end position="235"/>
    </location>
</feature>
<dbReference type="InParanoid" id="A0A4Q1BKG3"/>
<feature type="domain" description="N-terminal Ras-GEF" evidence="9">
    <location>
        <begin position="1135"/>
        <end position="1264"/>
    </location>
</feature>
<dbReference type="SMART" id="SM00147">
    <property type="entry name" value="RasGEF"/>
    <property type="match status" value="1"/>
</dbReference>
<proteinExistence type="predicted"/>
<keyword evidence="11" id="KW-1185">Reference proteome</keyword>
<feature type="compositionally biased region" description="Basic and acidic residues" evidence="5">
    <location>
        <begin position="1050"/>
        <end position="1062"/>
    </location>
</feature>
<evidence type="ECO:0000259" key="8">
    <source>
        <dbReference type="PROSITE" id="PS50020"/>
    </source>
</evidence>
<reference evidence="10 11" key="1">
    <citation type="submission" date="2016-06" db="EMBL/GenBank/DDBJ databases">
        <title>Evolution of pathogenesis and genome organization in the Tremellales.</title>
        <authorList>
            <person name="Cuomo C."/>
            <person name="Litvintseva A."/>
            <person name="Heitman J."/>
            <person name="Chen Y."/>
            <person name="Sun S."/>
            <person name="Springer D."/>
            <person name="Dromer F."/>
            <person name="Young S."/>
            <person name="Zeng Q."/>
            <person name="Chapman S."/>
            <person name="Gujja S."/>
            <person name="Saif S."/>
            <person name="Birren B."/>
        </authorList>
    </citation>
    <scope>NUCLEOTIDE SEQUENCE [LARGE SCALE GENOMIC DNA]</scope>
    <source>
        <strain evidence="10 11">ATCC 28783</strain>
    </source>
</reference>
<gene>
    <name evidence="10" type="ORF">M231_04601</name>
</gene>
<dbReference type="FunCoup" id="A0A4Q1BKG3">
    <property type="interactions" value="31"/>
</dbReference>
<sequence length="1550" mass="172288">MSGATTQDHPHHLPRLDMGYGGGTGQLGWSNGQTNQPNQSSQTNQPHQSNQTNQPHQPHQPGQNHGGPIITQQPPYDTIAEDEEPAYFVRARFDFASSDPSALSFKEGDIIEVIQMLESGWWDGLLNGKRGWFPSNFVQEVDEDEILQEEMMINSSQLPISPISQTHTPPRVTPSSSQSQIFPPQTNRISPQRSPQANTLNNIPRGASGHVENAGISKRVVLDSNPINTSPTRPLQNADPIGISDSHETYDPALRLDLLNSTYDWSTLGLDMELGGMGGLDMGDLAREMMNARLGPEEDEESERDLVTLNNRQAQRQMSSSSFQSYSDQDRFQPSSSGASEGVYDPTSETMLGIQGKRREDQRGEMNLKEFGMPPPRSEEEGDTLRPGNLQVAKNEEDKRLSLAPGDAWIPKLSNNGQITYVNTKTGEESWDLPLSMMLGEEDIYGPGMEDDFGVNYDEAFALPHALPISSTPLPSSSQQIPEPEQFLPPSRSKLPQNWAVKLNDDARGWQYVNRITGEIRQEPPSATESISPDWPSRSQPRLSVSSLQSARSFRPLRQSIEIQRRAVQDLERKTRHALEVLYTPHKPPTLGQLTDAVHDALREVLEACVAGAAAEEEMTRAMDLQHEPGIQAAALREDGAVELLISAHSAALAGMRGLISSFGYVGPMEKFDEMPRPAWTSDMTLIGCVGMLSATVHAATISKKSPESGLSLWSEVMRSASRLKDVVSNLAGNILPGLPITQREDSEGKRVEAWFVTPQTELLGGRYGFGKSDTLRPLDQSIITEIRRNHDELENLLFPQTSSELPASSSTTTTSISEIIRHLTSFLNLVVHIDIASVIDIEGDSTLSPRKPQSQESFNDLVLQAQAALKDLDLCHLELSSLSGELLLQPTLPPNDEILNIFSEDFSTIARATTALLAISTEQLALAQDPSSGLKTNIGSKSFRTKRIRPVSTTSTMSRMSRSDLGTKRNIVKGLDEEMLDNGQIDELRDRPGELSANGSQTSLPHRHQTQGQVSATSSTTSLAYQKTDSDSSSQKGNRSSILRAFRRQKPDNEVDKENKTSIRSKPNQPSRKLAKLLGDDIFINNTVPPPHSTNPQNQNQNQPISTVPTQNQPSETPWYLGEDYEPNEIIFDDKGAVKAGTLKALIARLTPHGHLDTAFFQAFLLTFRSFTTGPELLQLLLQRYDLPIPTSLSTEEISEWKRLKQNLIRLRIFNTVRNWLENHYLEEDNKLLDKFESFSKKLSENNSSIMSKQLSAIVQRRRLGGENDHSRRIVSGGLVSPPAPILPRPMGKTLRITDISPLELARQLTIMESQHFQKIKAVECLNKAWAKEEGLKAAPNVRWVILTANRMAGWVALQILSSRDVKVRAGIMKFFIQTAVELRMLNNFSSMAGIVAGLNSAPITRLKRTQDLLSAKTQAMKSDLDGTLDSTKNFQNYKDMLKAINPPCVPFFGFYLSMLTFVEDGNKDIFPSPSENPPKSPLINFFKRSLSAEILRDIQQYQSQPYNLAKCTPVYNFIQQGLEQVEKAGDLYETSLVLEPRERDEERM</sequence>
<evidence type="ECO:0000259" key="7">
    <source>
        <dbReference type="PROSITE" id="PS50009"/>
    </source>
</evidence>
<feature type="domain" description="Ras-GEF" evidence="7">
    <location>
        <begin position="1302"/>
        <end position="1543"/>
    </location>
</feature>
<dbReference type="SUPFAM" id="SSF50044">
    <property type="entry name" value="SH3-domain"/>
    <property type="match status" value="1"/>
</dbReference>
<dbReference type="InterPro" id="IPR023578">
    <property type="entry name" value="Ras_GEF_dom_sf"/>
</dbReference>
<dbReference type="Pfam" id="PF07653">
    <property type="entry name" value="SH3_2"/>
    <property type="match status" value="1"/>
</dbReference>
<dbReference type="InterPro" id="IPR001452">
    <property type="entry name" value="SH3_domain"/>
</dbReference>
<dbReference type="Gene3D" id="1.10.840.10">
    <property type="entry name" value="Ras guanine-nucleotide exchange factors catalytic domain"/>
    <property type="match status" value="1"/>
</dbReference>
<feature type="domain" description="WW" evidence="8">
    <location>
        <begin position="409"/>
        <end position="436"/>
    </location>
</feature>
<dbReference type="PRINTS" id="PR00452">
    <property type="entry name" value="SH3DOMAIN"/>
</dbReference>
<dbReference type="InterPro" id="IPR036028">
    <property type="entry name" value="SH3-like_dom_sf"/>
</dbReference>
<feature type="compositionally biased region" description="Low complexity" evidence="5">
    <location>
        <begin position="1096"/>
        <end position="1105"/>
    </location>
</feature>
<evidence type="ECO:0008006" key="12">
    <source>
        <dbReference type="Google" id="ProtNLM"/>
    </source>
</evidence>
<dbReference type="InterPro" id="IPR001202">
    <property type="entry name" value="WW_dom"/>
</dbReference>
<keyword evidence="1 4" id="KW-0728">SH3 domain</keyword>
<dbReference type="EMBL" id="SDIL01000053">
    <property type="protein sequence ID" value="RXK38140.1"/>
    <property type="molecule type" value="Genomic_DNA"/>
</dbReference>
<evidence type="ECO:0000256" key="1">
    <source>
        <dbReference type="ARBA" id="ARBA00022443"/>
    </source>
</evidence>
<dbReference type="InterPro" id="IPR008937">
    <property type="entry name" value="Ras-like_GEF"/>
</dbReference>
<dbReference type="SMART" id="SM00326">
    <property type="entry name" value="SH3"/>
    <property type="match status" value="1"/>
</dbReference>
<dbReference type="CDD" id="cd06224">
    <property type="entry name" value="REM"/>
    <property type="match status" value="1"/>
</dbReference>
<dbReference type="SMART" id="SM00229">
    <property type="entry name" value="RasGEFN"/>
    <property type="match status" value="1"/>
</dbReference>
<dbReference type="Pfam" id="PF00618">
    <property type="entry name" value="RasGEF_N"/>
    <property type="match status" value="1"/>
</dbReference>
<keyword evidence="2 3" id="KW-0344">Guanine-nucleotide releasing factor</keyword>
<feature type="region of interest" description="Disordered" evidence="5">
    <location>
        <begin position="312"/>
        <end position="386"/>
    </location>
</feature>